<organism evidence="1 2">
    <name type="scientific">Acrobeloides nanus</name>
    <dbReference type="NCBI Taxonomy" id="290746"/>
    <lineage>
        <taxon>Eukaryota</taxon>
        <taxon>Metazoa</taxon>
        <taxon>Ecdysozoa</taxon>
        <taxon>Nematoda</taxon>
        <taxon>Chromadorea</taxon>
        <taxon>Rhabditida</taxon>
        <taxon>Tylenchina</taxon>
        <taxon>Cephalobomorpha</taxon>
        <taxon>Cephaloboidea</taxon>
        <taxon>Cephalobidae</taxon>
        <taxon>Acrobeloides</taxon>
    </lineage>
</organism>
<evidence type="ECO:0000313" key="1">
    <source>
        <dbReference type="Proteomes" id="UP000887540"/>
    </source>
</evidence>
<keyword evidence="1" id="KW-1185">Reference proteome</keyword>
<name>A0A914CM83_9BILA</name>
<sequence>MKFCPRRTFFVTFGNRAINNFYGTDDYAEINAELEEKSFINQESYLTIEFSRNTNSTIPVKCIASNDHGTDVRTMKASYENGLVQIIESESDEDDINLSDDESWKSCVCANNGIDFSVYKLDIK</sequence>
<dbReference type="WBParaSite" id="ACRNAN_scaffold11857.g6656.t1">
    <property type="protein sequence ID" value="ACRNAN_scaffold11857.g6656.t1"/>
    <property type="gene ID" value="ACRNAN_scaffold11857.g6656"/>
</dbReference>
<reference evidence="2" key="1">
    <citation type="submission" date="2022-11" db="UniProtKB">
        <authorList>
            <consortium name="WormBaseParasite"/>
        </authorList>
    </citation>
    <scope>IDENTIFICATION</scope>
</reference>
<dbReference type="AlphaFoldDB" id="A0A914CM83"/>
<dbReference type="Proteomes" id="UP000887540">
    <property type="component" value="Unplaced"/>
</dbReference>
<evidence type="ECO:0000313" key="2">
    <source>
        <dbReference type="WBParaSite" id="ACRNAN_scaffold11857.g6656.t1"/>
    </source>
</evidence>
<accession>A0A914CM83</accession>
<protein>
    <submittedName>
        <fullName evidence="2">Uncharacterized protein</fullName>
    </submittedName>
</protein>
<proteinExistence type="predicted"/>